<reference evidence="1 2" key="1">
    <citation type="submission" date="2017-02" db="EMBL/GenBank/DDBJ databases">
        <authorList>
            <person name="Peterson S.W."/>
        </authorList>
    </citation>
    <scope>NUCLEOTIDE SEQUENCE [LARGE SCALE GENOMIC DNA]</scope>
    <source>
        <strain evidence="1 2">DSM 25262</strain>
    </source>
</reference>
<gene>
    <name evidence="1" type="ORF">SAMN05660236_2196</name>
</gene>
<sequence>MGSSSDTDDEFQYLAERAALFFTYLDSNEILTIFPSRKATWKDLDERVQSGSKRKLKILNELIDSTLVGRNTLGTEDRFEILRLFDEKLGEGPNALIDKMIALYDKIIRKGIIDSNIVLNKAIEIRNSEILGLTPAQKSVLTDIITLSIEQRK</sequence>
<dbReference type="RefSeq" id="WP_079686668.1">
    <property type="nucleotide sequence ID" value="NZ_FUZU01000001.1"/>
</dbReference>
<proteinExistence type="predicted"/>
<dbReference type="OrthoDB" id="9838710at2"/>
<dbReference type="EMBL" id="FUZU01000001">
    <property type="protein sequence ID" value="SKC63189.1"/>
    <property type="molecule type" value="Genomic_DNA"/>
</dbReference>
<dbReference type="Proteomes" id="UP000190961">
    <property type="component" value="Unassembled WGS sequence"/>
</dbReference>
<organism evidence="1 2">
    <name type="scientific">Ohtaekwangia koreensis</name>
    <dbReference type="NCBI Taxonomy" id="688867"/>
    <lineage>
        <taxon>Bacteria</taxon>
        <taxon>Pseudomonadati</taxon>
        <taxon>Bacteroidota</taxon>
        <taxon>Cytophagia</taxon>
        <taxon>Cytophagales</taxon>
        <taxon>Fulvivirgaceae</taxon>
        <taxon>Ohtaekwangia</taxon>
    </lineage>
</organism>
<evidence type="ECO:0000313" key="1">
    <source>
        <dbReference type="EMBL" id="SKC63189.1"/>
    </source>
</evidence>
<keyword evidence="2" id="KW-1185">Reference proteome</keyword>
<name>A0A1T5KIB3_9BACT</name>
<protein>
    <submittedName>
        <fullName evidence="1">Uncharacterized protein</fullName>
    </submittedName>
</protein>
<dbReference type="AlphaFoldDB" id="A0A1T5KIB3"/>
<accession>A0A1T5KIB3</accession>
<evidence type="ECO:0000313" key="2">
    <source>
        <dbReference type="Proteomes" id="UP000190961"/>
    </source>
</evidence>